<keyword evidence="6" id="KW-1185">Reference proteome</keyword>
<dbReference type="SUPFAM" id="SSF46785">
    <property type="entry name" value="Winged helix' DNA-binding domain"/>
    <property type="match status" value="1"/>
</dbReference>
<dbReference type="KEGG" id="sbd:ATN00_07080"/>
<dbReference type="GO" id="GO:0003700">
    <property type="term" value="F:DNA-binding transcription factor activity"/>
    <property type="evidence" value="ECO:0007669"/>
    <property type="project" value="InterPro"/>
</dbReference>
<dbReference type="GO" id="GO:0003677">
    <property type="term" value="F:DNA binding"/>
    <property type="evidence" value="ECO:0007669"/>
    <property type="project" value="UniProtKB-KW"/>
</dbReference>
<protein>
    <recommendedName>
        <fullName evidence="4">HTH gntR-type domain-containing protein</fullName>
    </recommendedName>
</protein>
<organism evidence="5 6">
    <name type="scientific">Sphingobium baderi</name>
    <dbReference type="NCBI Taxonomy" id="1332080"/>
    <lineage>
        <taxon>Bacteria</taxon>
        <taxon>Pseudomonadati</taxon>
        <taxon>Pseudomonadota</taxon>
        <taxon>Alphaproteobacteria</taxon>
        <taxon>Sphingomonadales</taxon>
        <taxon>Sphingomonadaceae</taxon>
        <taxon>Sphingobium</taxon>
    </lineage>
</organism>
<gene>
    <name evidence="5" type="ORF">ATN00_07080</name>
</gene>
<evidence type="ECO:0000256" key="2">
    <source>
        <dbReference type="ARBA" id="ARBA00023125"/>
    </source>
</evidence>
<evidence type="ECO:0000259" key="4">
    <source>
        <dbReference type="SMART" id="SM00345"/>
    </source>
</evidence>
<dbReference type="InterPro" id="IPR000524">
    <property type="entry name" value="Tscrpt_reg_HTH_GntR"/>
</dbReference>
<keyword evidence="2" id="KW-0238">DNA-binding</keyword>
<evidence type="ECO:0000256" key="3">
    <source>
        <dbReference type="ARBA" id="ARBA00023163"/>
    </source>
</evidence>
<dbReference type="Pfam" id="PF00392">
    <property type="entry name" value="GntR"/>
    <property type="match status" value="1"/>
</dbReference>
<sequence>MAGRWAPGILLIERGLAAEYGVSVSPLRDAAQRLVGEHMLEIAAGGGYRIPVQTQDMLRSLYRWHSHLVRLIMKAMRPDALPRPPISSLIGTTSLPQATTNLFLTLADACEDPEHTRALKSATERLHQARLGEAQIMRNLTQELQMVEVATISGRDHDRFEVLWAYHRRRIRRVDRIFEAISHLPNQYTSIG</sequence>
<keyword evidence="1" id="KW-0805">Transcription regulation</keyword>
<dbReference type="InterPro" id="IPR036388">
    <property type="entry name" value="WH-like_DNA-bd_sf"/>
</dbReference>
<accession>A0A0S3EXL5</accession>
<reference evidence="5 6" key="1">
    <citation type="submission" date="2015-11" db="EMBL/GenBank/DDBJ databases">
        <title>A Two-component Flavoprotein Monooxygenase System MeaXY Responsible for para-Hydroxylation of 2-Methyl-6-ethylaniline and 2,6-Diethylaniline in Sphingobium baderi DE-13.</title>
        <authorList>
            <person name="Cheng M."/>
            <person name="Meng Q."/>
            <person name="Yang Y."/>
            <person name="Chu C."/>
            <person name="Yan X."/>
            <person name="He J."/>
            <person name="Li S."/>
        </authorList>
    </citation>
    <scope>NUCLEOTIDE SEQUENCE [LARGE SCALE GENOMIC DNA]</scope>
    <source>
        <strain evidence="5 6">DE-13</strain>
    </source>
</reference>
<evidence type="ECO:0000313" key="6">
    <source>
        <dbReference type="Proteomes" id="UP000056968"/>
    </source>
</evidence>
<feature type="domain" description="HTH gntR-type" evidence="4">
    <location>
        <begin position="2"/>
        <end position="50"/>
    </location>
</feature>
<dbReference type="AlphaFoldDB" id="A0A0S3EXL5"/>
<dbReference type="PANTHER" id="PTHR43537">
    <property type="entry name" value="TRANSCRIPTIONAL REGULATOR, GNTR FAMILY"/>
    <property type="match status" value="1"/>
</dbReference>
<dbReference type="InterPro" id="IPR036390">
    <property type="entry name" value="WH_DNA-bd_sf"/>
</dbReference>
<keyword evidence="3" id="KW-0804">Transcription</keyword>
<evidence type="ECO:0000313" key="5">
    <source>
        <dbReference type="EMBL" id="ALR20103.1"/>
    </source>
</evidence>
<dbReference type="Gene3D" id="1.10.10.10">
    <property type="entry name" value="Winged helix-like DNA-binding domain superfamily/Winged helix DNA-binding domain"/>
    <property type="match status" value="1"/>
</dbReference>
<name>A0A0S3EXL5_9SPHN</name>
<proteinExistence type="predicted"/>
<dbReference type="SMART" id="SM00345">
    <property type="entry name" value="HTH_GNTR"/>
    <property type="match status" value="1"/>
</dbReference>
<dbReference type="PANTHER" id="PTHR43537:SF52">
    <property type="entry name" value="FATTY ACID METABOLISM REGULATOR PROTEIN"/>
    <property type="match status" value="1"/>
</dbReference>
<evidence type="ECO:0000256" key="1">
    <source>
        <dbReference type="ARBA" id="ARBA00023015"/>
    </source>
</evidence>
<dbReference type="EMBL" id="CP013264">
    <property type="protein sequence ID" value="ALR20103.1"/>
    <property type="molecule type" value="Genomic_DNA"/>
</dbReference>
<dbReference type="Proteomes" id="UP000056968">
    <property type="component" value="Chromosome"/>
</dbReference>